<name>A0AAJ6YKV9_9HYME</name>
<organism evidence="3 4">
    <name type="scientific">Ceratosolen solmsi marchali</name>
    <dbReference type="NCBI Taxonomy" id="326594"/>
    <lineage>
        <taxon>Eukaryota</taxon>
        <taxon>Metazoa</taxon>
        <taxon>Ecdysozoa</taxon>
        <taxon>Arthropoda</taxon>
        <taxon>Hexapoda</taxon>
        <taxon>Insecta</taxon>
        <taxon>Pterygota</taxon>
        <taxon>Neoptera</taxon>
        <taxon>Endopterygota</taxon>
        <taxon>Hymenoptera</taxon>
        <taxon>Apocrita</taxon>
        <taxon>Proctotrupomorpha</taxon>
        <taxon>Chalcidoidea</taxon>
        <taxon>Agaonidae</taxon>
        <taxon>Agaoninae</taxon>
        <taxon>Ceratosolen</taxon>
    </lineage>
</organism>
<dbReference type="Gene3D" id="3.40.50.150">
    <property type="entry name" value="Vaccinia Virus protein VP39"/>
    <property type="match status" value="1"/>
</dbReference>
<proteinExistence type="predicted"/>
<dbReference type="SUPFAM" id="SSF53335">
    <property type="entry name" value="S-adenosyl-L-methionine-dependent methyltransferases"/>
    <property type="match status" value="1"/>
</dbReference>
<evidence type="ECO:0000256" key="1">
    <source>
        <dbReference type="SAM" id="Phobius"/>
    </source>
</evidence>
<dbReference type="PANTHER" id="PTHR45036">
    <property type="entry name" value="METHYLTRANSFERASE LIKE 7B"/>
    <property type="match status" value="1"/>
</dbReference>
<evidence type="ECO:0000313" key="4">
    <source>
        <dbReference type="RefSeq" id="XP_011499913.1"/>
    </source>
</evidence>
<reference evidence="4" key="1">
    <citation type="submission" date="2025-08" db="UniProtKB">
        <authorList>
            <consortium name="RefSeq"/>
        </authorList>
    </citation>
    <scope>IDENTIFICATION</scope>
</reference>
<feature type="domain" description="Methyltransferase type 11" evidence="2">
    <location>
        <begin position="88"/>
        <end position="140"/>
    </location>
</feature>
<dbReference type="GO" id="GO:0008757">
    <property type="term" value="F:S-adenosylmethionine-dependent methyltransferase activity"/>
    <property type="evidence" value="ECO:0007669"/>
    <property type="project" value="InterPro"/>
</dbReference>
<dbReference type="InterPro" id="IPR013216">
    <property type="entry name" value="Methyltransf_11"/>
</dbReference>
<evidence type="ECO:0000313" key="3">
    <source>
        <dbReference type="Proteomes" id="UP000695007"/>
    </source>
</evidence>
<keyword evidence="1" id="KW-0472">Membrane</keyword>
<evidence type="ECO:0000259" key="2">
    <source>
        <dbReference type="Pfam" id="PF08241"/>
    </source>
</evidence>
<sequence length="220" mass="25240">MSGSDLWIRDLITKYGLITIIIIIFSGLISWKWSRFRQHYFETFLLGFESECAELTRTYKKRLFAPLEKFVSHDETLRCLGRIRILEIGVKTGDGSSLKEIPTGSVDAVVTTRSLCSTKSVSKTVSEIHRVLAPEGKYLFLEHLPDKQGSFIGWIQIILTKTKIWPIFFGGCQLNSDPTKYITKYGFKDMKWENITLQGYVSQPHHLLLTRHHIIGSATR</sequence>
<dbReference type="InterPro" id="IPR029063">
    <property type="entry name" value="SAM-dependent_MTases_sf"/>
</dbReference>
<keyword evidence="3" id="KW-1185">Reference proteome</keyword>
<keyword evidence="1" id="KW-1133">Transmembrane helix</keyword>
<gene>
    <name evidence="4" type="primary">LOC105363818</name>
</gene>
<feature type="transmembrane region" description="Helical" evidence="1">
    <location>
        <begin position="12"/>
        <end position="31"/>
    </location>
</feature>
<dbReference type="Pfam" id="PF08241">
    <property type="entry name" value="Methyltransf_11"/>
    <property type="match status" value="1"/>
</dbReference>
<keyword evidence="1" id="KW-0812">Transmembrane</keyword>
<accession>A0AAJ6YKV9</accession>
<dbReference type="RefSeq" id="XP_011499913.1">
    <property type="nucleotide sequence ID" value="XM_011501611.1"/>
</dbReference>
<protein>
    <submittedName>
        <fullName evidence="4">Methyltransferase-like protein 7A isoform X2</fullName>
    </submittedName>
</protein>
<dbReference type="AlphaFoldDB" id="A0AAJ6YKV9"/>
<dbReference type="GeneID" id="105363818"/>
<dbReference type="PANTHER" id="PTHR45036:SF1">
    <property type="entry name" value="METHYLTRANSFERASE LIKE 7A"/>
    <property type="match status" value="1"/>
</dbReference>
<dbReference type="InterPro" id="IPR052356">
    <property type="entry name" value="Thiol_S-MT"/>
</dbReference>
<dbReference type="Proteomes" id="UP000695007">
    <property type="component" value="Unplaced"/>
</dbReference>